<dbReference type="GO" id="GO:0005829">
    <property type="term" value="C:cytosol"/>
    <property type="evidence" value="ECO:0007669"/>
    <property type="project" value="TreeGrafter"/>
</dbReference>
<dbReference type="EMBL" id="VSSQ01000017">
    <property type="protein sequence ID" value="MPL62171.1"/>
    <property type="molecule type" value="Genomic_DNA"/>
</dbReference>
<feature type="domain" description="Response regulatory" evidence="6">
    <location>
        <begin position="2"/>
        <end position="121"/>
    </location>
</feature>
<dbReference type="Gene3D" id="3.40.50.2300">
    <property type="match status" value="1"/>
</dbReference>
<dbReference type="GO" id="GO:0000976">
    <property type="term" value="F:transcription cis-regulatory region binding"/>
    <property type="evidence" value="ECO:0007669"/>
    <property type="project" value="TreeGrafter"/>
</dbReference>
<dbReference type="InterPro" id="IPR039420">
    <property type="entry name" value="WalR-like"/>
</dbReference>
<dbReference type="Pfam" id="PF00486">
    <property type="entry name" value="Trans_reg_C"/>
    <property type="match status" value="1"/>
</dbReference>
<proteinExistence type="predicted"/>
<dbReference type="GO" id="GO:0000156">
    <property type="term" value="F:phosphorelay response regulator activity"/>
    <property type="evidence" value="ECO:0007669"/>
    <property type="project" value="TreeGrafter"/>
</dbReference>
<dbReference type="Gene3D" id="6.10.250.690">
    <property type="match status" value="1"/>
</dbReference>
<keyword evidence="5" id="KW-0804">Transcription</keyword>
<evidence type="ECO:0000256" key="4">
    <source>
        <dbReference type="ARBA" id="ARBA00023125"/>
    </source>
</evidence>
<evidence type="ECO:0000256" key="2">
    <source>
        <dbReference type="ARBA" id="ARBA00023012"/>
    </source>
</evidence>
<organism evidence="8">
    <name type="scientific">bioreactor metagenome</name>
    <dbReference type="NCBI Taxonomy" id="1076179"/>
    <lineage>
        <taxon>unclassified sequences</taxon>
        <taxon>metagenomes</taxon>
        <taxon>ecological metagenomes</taxon>
    </lineage>
</organism>
<comment type="caution">
    <text evidence="8">The sequence shown here is derived from an EMBL/GenBank/DDBJ whole genome shotgun (WGS) entry which is preliminary data.</text>
</comment>
<dbReference type="InterPro" id="IPR011006">
    <property type="entry name" value="CheY-like_superfamily"/>
</dbReference>
<accession>A0A644T8D1</accession>
<feature type="domain" description="OmpR/PhoB-type" evidence="7">
    <location>
        <begin position="145"/>
        <end position="251"/>
    </location>
</feature>
<name>A0A644T8D1_9ZZZZ</name>
<dbReference type="GO" id="GO:0006355">
    <property type="term" value="P:regulation of DNA-templated transcription"/>
    <property type="evidence" value="ECO:0007669"/>
    <property type="project" value="InterPro"/>
</dbReference>
<dbReference type="InterPro" id="IPR001867">
    <property type="entry name" value="OmpR/PhoB-type_DNA-bd"/>
</dbReference>
<keyword evidence="4" id="KW-0238">DNA-binding</keyword>
<evidence type="ECO:0000256" key="1">
    <source>
        <dbReference type="ARBA" id="ARBA00022553"/>
    </source>
</evidence>
<evidence type="ECO:0000259" key="6">
    <source>
        <dbReference type="PROSITE" id="PS50110"/>
    </source>
</evidence>
<dbReference type="InterPro" id="IPR016032">
    <property type="entry name" value="Sig_transdc_resp-reg_C-effctor"/>
</dbReference>
<dbReference type="CDD" id="cd00383">
    <property type="entry name" value="trans_reg_C"/>
    <property type="match status" value="1"/>
</dbReference>
<dbReference type="Pfam" id="PF00072">
    <property type="entry name" value="Response_reg"/>
    <property type="match status" value="1"/>
</dbReference>
<protein>
    <submittedName>
        <fullName evidence="8">Response regulator ArlR</fullName>
    </submittedName>
</protein>
<dbReference type="PROSITE" id="PS51755">
    <property type="entry name" value="OMPR_PHOB"/>
    <property type="match status" value="1"/>
</dbReference>
<gene>
    <name evidence="8" type="primary">arlR_1</name>
    <name evidence="8" type="ORF">SDC9_07775</name>
</gene>
<keyword evidence="2" id="KW-0902">Two-component regulatory system</keyword>
<keyword evidence="1" id="KW-0597">Phosphoprotein</keyword>
<evidence type="ECO:0000256" key="3">
    <source>
        <dbReference type="ARBA" id="ARBA00023015"/>
    </source>
</evidence>
<sequence>MKILVVEDSVKLNEGIQLYLEEEGFNVEVAFNGVQALSKVKDLQKEGEEFDVIILDRMMPMKDGIETLREIKNLGIESGIIILTAKDTVDDKVFGLAAGADDYMVKPFNVKELTARIHSLYRRNLQKNNPVKNANTHIVGTTVKKEVFHADKDSRFTFNANTGEIVIEKEEGKEKTISLTNKEADIFEILLEENGGAVSKENILEKIWKESETPSSRFVDVHVHNLRNKLIKNNFSGKVETVRGVGYKLVFN</sequence>
<dbReference type="PANTHER" id="PTHR48111:SF22">
    <property type="entry name" value="REGULATOR OF RPOS"/>
    <property type="match status" value="1"/>
</dbReference>
<evidence type="ECO:0000259" key="7">
    <source>
        <dbReference type="PROSITE" id="PS51755"/>
    </source>
</evidence>
<dbReference type="PROSITE" id="PS50110">
    <property type="entry name" value="RESPONSE_REGULATORY"/>
    <property type="match status" value="1"/>
</dbReference>
<dbReference type="PANTHER" id="PTHR48111">
    <property type="entry name" value="REGULATOR OF RPOS"/>
    <property type="match status" value="1"/>
</dbReference>
<keyword evidence="3" id="KW-0805">Transcription regulation</keyword>
<dbReference type="AlphaFoldDB" id="A0A644T8D1"/>
<dbReference type="InterPro" id="IPR001789">
    <property type="entry name" value="Sig_transdc_resp-reg_receiver"/>
</dbReference>
<dbReference type="SUPFAM" id="SSF52172">
    <property type="entry name" value="CheY-like"/>
    <property type="match status" value="1"/>
</dbReference>
<evidence type="ECO:0000313" key="8">
    <source>
        <dbReference type="EMBL" id="MPL62171.1"/>
    </source>
</evidence>
<reference evidence="8" key="1">
    <citation type="submission" date="2019-08" db="EMBL/GenBank/DDBJ databases">
        <authorList>
            <person name="Kucharzyk K."/>
            <person name="Murdoch R.W."/>
            <person name="Higgins S."/>
            <person name="Loffler F."/>
        </authorList>
    </citation>
    <scope>NUCLEOTIDE SEQUENCE</scope>
</reference>
<dbReference type="SMART" id="SM00448">
    <property type="entry name" value="REC"/>
    <property type="match status" value="1"/>
</dbReference>
<dbReference type="SMART" id="SM00862">
    <property type="entry name" value="Trans_reg_C"/>
    <property type="match status" value="1"/>
</dbReference>
<evidence type="ECO:0000256" key="5">
    <source>
        <dbReference type="ARBA" id="ARBA00023163"/>
    </source>
</evidence>
<dbReference type="SUPFAM" id="SSF46894">
    <property type="entry name" value="C-terminal effector domain of the bipartite response regulators"/>
    <property type="match status" value="1"/>
</dbReference>
<dbReference type="InterPro" id="IPR036388">
    <property type="entry name" value="WH-like_DNA-bd_sf"/>
</dbReference>
<dbReference type="Gene3D" id="1.10.10.10">
    <property type="entry name" value="Winged helix-like DNA-binding domain superfamily/Winged helix DNA-binding domain"/>
    <property type="match status" value="1"/>
</dbReference>
<dbReference type="GO" id="GO:0032993">
    <property type="term" value="C:protein-DNA complex"/>
    <property type="evidence" value="ECO:0007669"/>
    <property type="project" value="TreeGrafter"/>
</dbReference>